<organism evidence="1 2">
    <name type="scientific">Sphaerodactylus townsendi</name>
    <dbReference type="NCBI Taxonomy" id="933632"/>
    <lineage>
        <taxon>Eukaryota</taxon>
        <taxon>Metazoa</taxon>
        <taxon>Chordata</taxon>
        <taxon>Craniata</taxon>
        <taxon>Vertebrata</taxon>
        <taxon>Euteleostomi</taxon>
        <taxon>Lepidosauria</taxon>
        <taxon>Squamata</taxon>
        <taxon>Bifurcata</taxon>
        <taxon>Gekkota</taxon>
        <taxon>Sphaerodactylidae</taxon>
        <taxon>Sphaerodactylus</taxon>
    </lineage>
</organism>
<evidence type="ECO:0000313" key="1">
    <source>
        <dbReference type="EMBL" id="KAH7987297.1"/>
    </source>
</evidence>
<name>A0ACB8E577_9SAUR</name>
<protein>
    <submittedName>
        <fullName evidence="1">Uncharacterized protein</fullName>
    </submittedName>
</protein>
<keyword evidence="2" id="KW-1185">Reference proteome</keyword>
<accession>A0ACB8E577</accession>
<dbReference type="Proteomes" id="UP000827872">
    <property type="component" value="Linkage Group LG17"/>
</dbReference>
<sequence length="344" mass="35002">MAGRGGGWFHVGFRPGAGAGLEPARVGGAGAAQAVRPSWSFVGVVGGGSPGTPLPPSAGAAPPLLALPGDCRDALPSETHVVLLRGAAQLEAWPVGAGPALGERPDWRRELRAGEEEEDGVPRPGPDPAAPPLPLVPGGYVVPRPGFFRPLSPALRARRLALGHEHAVLLAAGGDLFTWGAGRHGQLGHGGLEDEAEPRPVEALQGVPVGQVAAGGWHSAALSEAAGDLYVWGWNESGQLALPSKKVSGSPAAAAEAHPGGPGAQQQHESPPRGAFISIQAFPALLDMPQGAALSKVSCGSRHTAALTRTGDLYTWGWGKSPNEAPNAFFSGALTPPTPPLQKD</sequence>
<proteinExistence type="predicted"/>
<dbReference type="EMBL" id="CM037630">
    <property type="protein sequence ID" value="KAH7987297.1"/>
    <property type="molecule type" value="Genomic_DNA"/>
</dbReference>
<comment type="caution">
    <text evidence="1">The sequence shown here is derived from an EMBL/GenBank/DDBJ whole genome shotgun (WGS) entry which is preliminary data.</text>
</comment>
<gene>
    <name evidence="1" type="ORF">K3G42_003292</name>
</gene>
<reference evidence="1" key="1">
    <citation type="submission" date="2021-08" db="EMBL/GenBank/DDBJ databases">
        <title>The first chromosome-level gecko genome reveals the dynamic sex chromosomes of Neotropical dwarf geckos (Sphaerodactylidae: Sphaerodactylus).</title>
        <authorList>
            <person name="Pinto B.J."/>
            <person name="Keating S.E."/>
            <person name="Gamble T."/>
        </authorList>
    </citation>
    <scope>NUCLEOTIDE SEQUENCE</scope>
    <source>
        <strain evidence="1">TG3544</strain>
    </source>
</reference>
<evidence type="ECO:0000313" key="2">
    <source>
        <dbReference type="Proteomes" id="UP000827872"/>
    </source>
</evidence>